<protein>
    <submittedName>
        <fullName evidence="2">Uncharacterized protein</fullName>
    </submittedName>
</protein>
<reference evidence="2" key="1">
    <citation type="submission" date="2020-11" db="EMBL/GenBank/DDBJ databases">
        <authorList>
            <consortium name="DOE Joint Genome Institute"/>
            <person name="Ahrendt S."/>
            <person name="Riley R."/>
            <person name="Andreopoulos W."/>
            <person name="Labutti K."/>
            <person name="Pangilinan J."/>
            <person name="Ruiz-Duenas F.J."/>
            <person name="Barrasa J.M."/>
            <person name="Sanchez-Garcia M."/>
            <person name="Camarero S."/>
            <person name="Miyauchi S."/>
            <person name="Serrano A."/>
            <person name="Linde D."/>
            <person name="Babiker R."/>
            <person name="Drula E."/>
            <person name="Ayuso-Fernandez I."/>
            <person name="Pacheco R."/>
            <person name="Padilla G."/>
            <person name="Ferreira P."/>
            <person name="Barriuso J."/>
            <person name="Kellner H."/>
            <person name="Castanera R."/>
            <person name="Alfaro M."/>
            <person name="Ramirez L."/>
            <person name="Pisabarro A.G."/>
            <person name="Kuo A."/>
            <person name="Tritt A."/>
            <person name="Lipzen A."/>
            <person name="He G."/>
            <person name="Yan M."/>
            <person name="Ng V."/>
            <person name="Cullen D."/>
            <person name="Martin F."/>
            <person name="Rosso M.-N."/>
            <person name="Henrissat B."/>
            <person name="Hibbett D."/>
            <person name="Martinez A.T."/>
            <person name="Grigoriev I.V."/>
        </authorList>
    </citation>
    <scope>NUCLEOTIDE SEQUENCE</scope>
    <source>
        <strain evidence="2">CBS 506.95</strain>
    </source>
</reference>
<feature type="compositionally biased region" description="Basic residues" evidence="1">
    <location>
        <begin position="219"/>
        <end position="247"/>
    </location>
</feature>
<dbReference type="OrthoDB" id="690068at2759"/>
<evidence type="ECO:0000256" key="1">
    <source>
        <dbReference type="SAM" id="MobiDB-lite"/>
    </source>
</evidence>
<feature type="region of interest" description="Disordered" evidence="1">
    <location>
        <begin position="1"/>
        <end position="64"/>
    </location>
</feature>
<name>A0A9P6EEJ0_9AGAR</name>
<feature type="compositionally biased region" description="Polar residues" evidence="1">
    <location>
        <begin position="166"/>
        <end position="176"/>
    </location>
</feature>
<keyword evidence="3" id="KW-1185">Reference proteome</keyword>
<proteinExistence type="predicted"/>
<comment type="caution">
    <text evidence="2">The sequence shown here is derived from an EMBL/GenBank/DDBJ whole genome shotgun (WGS) entry which is preliminary data.</text>
</comment>
<gene>
    <name evidence="2" type="ORF">CPB83DRAFT_836411</name>
</gene>
<organism evidence="2 3">
    <name type="scientific">Crepidotus variabilis</name>
    <dbReference type="NCBI Taxonomy" id="179855"/>
    <lineage>
        <taxon>Eukaryota</taxon>
        <taxon>Fungi</taxon>
        <taxon>Dikarya</taxon>
        <taxon>Basidiomycota</taxon>
        <taxon>Agaricomycotina</taxon>
        <taxon>Agaricomycetes</taxon>
        <taxon>Agaricomycetidae</taxon>
        <taxon>Agaricales</taxon>
        <taxon>Agaricineae</taxon>
        <taxon>Crepidotaceae</taxon>
        <taxon>Crepidotus</taxon>
    </lineage>
</organism>
<evidence type="ECO:0000313" key="2">
    <source>
        <dbReference type="EMBL" id="KAF9527617.1"/>
    </source>
</evidence>
<dbReference type="AlphaFoldDB" id="A0A9P6EEJ0"/>
<accession>A0A9P6EEJ0</accession>
<evidence type="ECO:0000313" key="3">
    <source>
        <dbReference type="Proteomes" id="UP000807306"/>
    </source>
</evidence>
<dbReference type="EMBL" id="MU157859">
    <property type="protein sequence ID" value="KAF9527617.1"/>
    <property type="molecule type" value="Genomic_DNA"/>
</dbReference>
<feature type="compositionally biased region" description="Low complexity" evidence="1">
    <location>
        <begin position="115"/>
        <end position="152"/>
    </location>
</feature>
<dbReference type="Proteomes" id="UP000807306">
    <property type="component" value="Unassembled WGS sequence"/>
</dbReference>
<sequence>MSFYSSTAYKPQIRQEGFTPMNSNGGGGGSPDGGPSADLFNINSHFLDGPVSRKQTTSSSSSNMDFTDELASFIGTAATEKNGHGHHHQQHQQHLQQHNPYAQDDRPYNIFDTSAPPGASAALNGGAAGTNGNQPGAHPSSVSSTTSGFSVHSEYHPHQHPPPPFNSTLPALNSSMRYEPHPDPPYNPRHTPSPIHSQAGVHSPILPPPPPPHVANAAAHHHHQQHQQHHPHTHTQNHINSRSRSRSRPPTSSSSNEGGSAANGVTVNPAGVTVNSAAGGIGPARTTRTRRNNSVSSTSPPPYGRPHAIVIPGSRGAGSGNGNWFVSSQSSFLLLALGTPPPRLFSPLPISNLPFLTSSPTSSHLLSPSASHKEFPHPYPASANLPFLPFLPFFHSSPCPASVLLPPSPPASVTPGSAVSFSINSI</sequence>
<feature type="compositionally biased region" description="Low complexity" evidence="1">
    <location>
        <begin position="248"/>
        <end position="264"/>
    </location>
</feature>
<feature type="region of interest" description="Disordered" evidence="1">
    <location>
        <begin position="102"/>
        <end position="315"/>
    </location>
</feature>